<dbReference type="InterPro" id="IPR044880">
    <property type="entry name" value="NCX_ion-bd_dom_sf"/>
</dbReference>
<keyword evidence="8" id="KW-1185">Reference proteome</keyword>
<feature type="transmembrane region" description="Helical" evidence="5">
    <location>
        <begin position="127"/>
        <end position="152"/>
    </location>
</feature>
<dbReference type="GO" id="GO:0006874">
    <property type="term" value="P:intracellular calcium ion homeostasis"/>
    <property type="evidence" value="ECO:0007669"/>
    <property type="project" value="TreeGrafter"/>
</dbReference>
<dbReference type="GO" id="GO:0005262">
    <property type="term" value="F:calcium channel activity"/>
    <property type="evidence" value="ECO:0007669"/>
    <property type="project" value="TreeGrafter"/>
</dbReference>
<feature type="transmembrane region" description="Helical" evidence="5">
    <location>
        <begin position="241"/>
        <end position="260"/>
    </location>
</feature>
<gene>
    <name evidence="7" type="ORF">HNP77_001821</name>
</gene>
<protein>
    <submittedName>
        <fullName evidence="7">Cation:H+ antiporter</fullName>
    </submittedName>
</protein>
<dbReference type="Pfam" id="PF01699">
    <property type="entry name" value="Na_Ca_ex"/>
    <property type="match status" value="2"/>
</dbReference>
<dbReference type="InterPro" id="IPR004481">
    <property type="entry name" value="K/Na/Ca-exchanger"/>
</dbReference>
<keyword evidence="4 5" id="KW-0472">Membrane</keyword>
<proteinExistence type="predicted"/>
<evidence type="ECO:0000256" key="3">
    <source>
        <dbReference type="ARBA" id="ARBA00022989"/>
    </source>
</evidence>
<feature type="transmembrane region" description="Helical" evidence="5">
    <location>
        <begin position="266"/>
        <end position="291"/>
    </location>
</feature>
<dbReference type="AlphaFoldDB" id="A0A840S9S0"/>
<dbReference type="Proteomes" id="UP000578697">
    <property type="component" value="Unassembled WGS sequence"/>
</dbReference>
<dbReference type="GO" id="GO:0005886">
    <property type="term" value="C:plasma membrane"/>
    <property type="evidence" value="ECO:0007669"/>
    <property type="project" value="TreeGrafter"/>
</dbReference>
<feature type="transmembrane region" description="Helical" evidence="5">
    <location>
        <begin position="203"/>
        <end position="221"/>
    </location>
</feature>
<evidence type="ECO:0000259" key="6">
    <source>
        <dbReference type="Pfam" id="PF01699"/>
    </source>
</evidence>
<evidence type="ECO:0000256" key="5">
    <source>
        <dbReference type="SAM" id="Phobius"/>
    </source>
</evidence>
<keyword evidence="2 5" id="KW-0812">Transmembrane</keyword>
<dbReference type="InterPro" id="IPR004837">
    <property type="entry name" value="NaCa_Exmemb"/>
</dbReference>
<dbReference type="GO" id="GO:0008273">
    <property type="term" value="F:calcium, potassium:sodium antiporter activity"/>
    <property type="evidence" value="ECO:0007669"/>
    <property type="project" value="TreeGrafter"/>
</dbReference>
<feature type="domain" description="Sodium/calcium exchanger membrane region" evidence="6">
    <location>
        <begin position="64"/>
        <end position="220"/>
    </location>
</feature>
<dbReference type="NCBIfam" id="TIGR00367">
    <property type="entry name" value="calcium/sodium antiporter"/>
    <property type="match status" value="1"/>
</dbReference>
<feature type="transmembrane region" description="Helical" evidence="5">
    <location>
        <begin position="164"/>
        <end position="183"/>
    </location>
</feature>
<evidence type="ECO:0000256" key="1">
    <source>
        <dbReference type="ARBA" id="ARBA00004141"/>
    </source>
</evidence>
<evidence type="ECO:0000256" key="4">
    <source>
        <dbReference type="ARBA" id="ARBA00023136"/>
    </source>
</evidence>
<reference evidence="7 8" key="1">
    <citation type="submission" date="2020-08" db="EMBL/GenBank/DDBJ databases">
        <title>Genomic Encyclopedia of Type Strains, Phase IV (KMG-IV): sequencing the most valuable type-strain genomes for metagenomic binning, comparative biology and taxonomic classification.</title>
        <authorList>
            <person name="Goeker M."/>
        </authorList>
    </citation>
    <scope>NUCLEOTIDE SEQUENCE [LARGE SCALE GENOMIC DNA]</scope>
    <source>
        <strain evidence="7 8">DSM 103679</strain>
    </source>
</reference>
<comment type="subcellular location">
    <subcellularLocation>
        <location evidence="1">Membrane</location>
        <topology evidence="1">Multi-pass membrane protein</topology>
    </subcellularLocation>
</comment>
<feature type="transmembrane region" description="Helical" evidence="5">
    <location>
        <begin position="303"/>
        <end position="324"/>
    </location>
</feature>
<keyword evidence="3 5" id="KW-1133">Transmembrane helix</keyword>
<feature type="domain" description="Sodium/calcium exchanger membrane region" evidence="6">
    <location>
        <begin position="242"/>
        <end position="381"/>
    </location>
</feature>
<dbReference type="Gene3D" id="1.20.1420.30">
    <property type="entry name" value="NCX, central ion-binding region"/>
    <property type="match status" value="1"/>
</dbReference>
<evidence type="ECO:0000313" key="7">
    <source>
        <dbReference type="EMBL" id="MBB5219439.1"/>
    </source>
</evidence>
<dbReference type="PANTHER" id="PTHR10846">
    <property type="entry name" value="SODIUM/POTASSIUM/CALCIUM EXCHANGER"/>
    <property type="match status" value="1"/>
</dbReference>
<feature type="transmembrane region" description="Helical" evidence="5">
    <location>
        <begin position="336"/>
        <end position="354"/>
    </location>
</feature>
<accession>A0A840S9S0</accession>
<feature type="transmembrane region" description="Helical" evidence="5">
    <location>
        <begin position="366"/>
        <end position="382"/>
    </location>
</feature>
<dbReference type="RefSeq" id="WP_246428907.1">
    <property type="nucleotide sequence ID" value="NZ_JACHFR010000003.1"/>
</dbReference>
<organism evidence="7 8">
    <name type="scientific">Treponema rectale</name>
    <dbReference type="NCBI Taxonomy" id="744512"/>
    <lineage>
        <taxon>Bacteria</taxon>
        <taxon>Pseudomonadati</taxon>
        <taxon>Spirochaetota</taxon>
        <taxon>Spirochaetia</taxon>
        <taxon>Spirochaetales</taxon>
        <taxon>Treponemataceae</taxon>
        <taxon>Treponema</taxon>
    </lineage>
</organism>
<comment type="caution">
    <text evidence="7">The sequence shown here is derived from an EMBL/GenBank/DDBJ whole genome shotgun (WGS) entry which is preliminary data.</text>
</comment>
<feature type="transmembrane region" description="Helical" evidence="5">
    <location>
        <begin position="87"/>
        <end position="107"/>
    </location>
</feature>
<feature type="transmembrane region" description="Helical" evidence="5">
    <location>
        <begin position="58"/>
        <end position="75"/>
    </location>
</feature>
<dbReference type="EMBL" id="JACHFR010000003">
    <property type="protein sequence ID" value="MBB5219439.1"/>
    <property type="molecule type" value="Genomic_DNA"/>
</dbReference>
<dbReference type="PANTHER" id="PTHR10846:SF8">
    <property type="entry name" value="INNER MEMBRANE PROTEIN YRBG"/>
    <property type="match status" value="1"/>
</dbReference>
<sequence length="383" mass="40350">MKSGNKGVACTLKGCNIISSSREFSPEYVLRSETFTADFYVCRESLFFFADISYEGEAMVVVNVVILVIAFAALIKGADVFVEGSSALARLFRISGVVIGLTVVAMGTSMPELAVSVSAAVQGSSEIALSNVVGSNIFNLLGVLGLCAVIKALPVDTVILKRDFSVSAVSTAAVFTVSSAAGLFSKRFFNLDMGAVSGTVSRLSGIILVAAFIVYIVYLIFDARKHPCGETGGIKHSLWKCLLLITIGLVLIIIGGKAVVDSARNIARFFGMSETLIGLTIVAVGTSLPELVTSVVAAGKGEVALAAGNILGSNIFNLLFILGFSAVIHPVSVNTASVYDMFILIAVTVMTWIFSLSGRKITRAEGWIMLMCYAASTVFAVLR</sequence>
<evidence type="ECO:0000313" key="8">
    <source>
        <dbReference type="Proteomes" id="UP000578697"/>
    </source>
</evidence>
<name>A0A840S9S0_9SPIR</name>
<evidence type="ECO:0000256" key="2">
    <source>
        <dbReference type="ARBA" id="ARBA00022692"/>
    </source>
</evidence>